<dbReference type="InterPro" id="IPR045090">
    <property type="entry name" value="Pept_M3A_M3B"/>
</dbReference>
<dbReference type="Pfam" id="PF01432">
    <property type="entry name" value="Peptidase_M3"/>
    <property type="match status" value="1"/>
</dbReference>
<dbReference type="PANTHER" id="PTHR11804:SF48">
    <property type="entry name" value="PUTATIVE-RELATED"/>
    <property type="match status" value="1"/>
</dbReference>
<dbReference type="EMBL" id="JBHUGF010000011">
    <property type="protein sequence ID" value="MFD1992139.1"/>
    <property type="molecule type" value="Genomic_DNA"/>
</dbReference>
<dbReference type="PANTHER" id="PTHR11804">
    <property type="entry name" value="PROTEASE M3 THIMET OLIGOPEPTIDASE-RELATED"/>
    <property type="match status" value="1"/>
</dbReference>
<organism evidence="8 9">
    <name type="scientific">Paenibacillus nicotianae</name>
    <dbReference type="NCBI Taxonomy" id="1526551"/>
    <lineage>
        <taxon>Bacteria</taxon>
        <taxon>Bacillati</taxon>
        <taxon>Bacillota</taxon>
        <taxon>Bacilli</taxon>
        <taxon>Bacillales</taxon>
        <taxon>Paenibacillaceae</taxon>
        <taxon>Paenibacillus</taxon>
    </lineage>
</organism>
<comment type="caution">
    <text evidence="8">The sequence shown here is derived from an EMBL/GenBank/DDBJ whole genome shotgun (WGS) entry which is preliminary data.</text>
</comment>
<keyword evidence="4 6" id="KW-0862">Zinc</keyword>
<gene>
    <name evidence="8" type="ORF">ACFSGI_19410</name>
</gene>
<comment type="similarity">
    <text evidence="6">Belongs to the peptidase M3 family.</text>
</comment>
<keyword evidence="5 6" id="KW-0482">Metalloprotease</keyword>
<dbReference type="NCBIfam" id="TIGR02289">
    <property type="entry name" value="M3_not_pepF"/>
    <property type="match status" value="1"/>
</dbReference>
<accession>A0ABW4UYX8</accession>
<evidence type="ECO:0000256" key="6">
    <source>
        <dbReference type="RuleBase" id="RU003435"/>
    </source>
</evidence>
<evidence type="ECO:0000256" key="3">
    <source>
        <dbReference type="ARBA" id="ARBA00022801"/>
    </source>
</evidence>
<evidence type="ECO:0000313" key="9">
    <source>
        <dbReference type="Proteomes" id="UP001597403"/>
    </source>
</evidence>
<evidence type="ECO:0000256" key="4">
    <source>
        <dbReference type="ARBA" id="ARBA00022833"/>
    </source>
</evidence>
<dbReference type="CDD" id="cd09606">
    <property type="entry name" value="M3B_PepF"/>
    <property type="match status" value="1"/>
</dbReference>
<keyword evidence="3 6" id="KW-0378">Hydrolase</keyword>
<evidence type="ECO:0000313" key="8">
    <source>
        <dbReference type="EMBL" id="MFD1992139.1"/>
    </source>
</evidence>
<dbReference type="Gene3D" id="1.10.1370.30">
    <property type="match status" value="1"/>
</dbReference>
<dbReference type="InterPro" id="IPR011976">
    <property type="entry name" value="Pept_M3B_oligopep-rel"/>
</dbReference>
<keyword evidence="9" id="KW-1185">Reference proteome</keyword>
<keyword evidence="1 6" id="KW-0645">Protease</keyword>
<keyword evidence="2 6" id="KW-0479">Metal-binding</keyword>
<comment type="cofactor">
    <cofactor evidence="6">
        <name>Zn(2+)</name>
        <dbReference type="ChEBI" id="CHEBI:29105"/>
    </cofactor>
    <text evidence="6">Binds 1 zinc ion.</text>
</comment>
<name>A0ABW4UYX8_9BACL</name>
<dbReference type="SUPFAM" id="SSF55486">
    <property type="entry name" value="Metalloproteases ('zincins'), catalytic domain"/>
    <property type="match status" value="1"/>
</dbReference>
<dbReference type="Proteomes" id="UP001597403">
    <property type="component" value="Unassembled WGS sequence"/>
</dbReference>
<proteinExistence type="inferred from homology"/>
<evidence type="ECO:0000256" key="2">
    <source>
        <dbReference type="ARBA" id="ARBA00022723"/>
    </source>
</evidence>
<sequence length="563" mass="66157">MTSFTFPTDYYQECTYLQDSQQLEKTLQEVLAIEINSISELEAWLQTEQYIYDEITEAMTGHQIDFLCDMTNLSKQQQYEYDQQVVQPLLTTYYALFDQKICDHPLTSQLNDSKYGLMRRVRQTQLQLFCTENIPLVIQEQEHITAYRQLIGHLTVEWEGEMKPYAFAQAQVDHGDRTIREQAWRAIQQAFQQIEPQIHIIMDQLIQLRHQIAINAGFANYRDYIFVYKNREYRIQDCLDYQQSVATYLVPAWDRLAKVLQQQLAIESYRPWDIGLCAMQGAPFEDQDQWLDRVEQMLSETDTYFGERFQHMRAKGLLDVDNRQGKSAGAFCDPLPRSQESFIFSNFSPSFVALIALIHEVGHAIHNYLKLESEESMQLYHHREEIAELYSHSMELLLLDKLSIAYADEQECRHAQRELLHRAMMMLIKPLSSDQFQHWMYTHPNHTHAERQAEYLRICQSYIYHPVDIQGLESEISIGWMSSAHYIAYPFYNIEYAMAQLGALQLLDKYQQNPSQAISEYKQGARSNPNQSISQIYKQTGVQFDFSSTSLQQTAEMIERLLK</sequence>
<feature type="domain" description="Peptidase M3A/M3B catalytic" evidence="7">
    <location>
        <begin position="175"/>
        <end position="515"/>
    </location>
</feature>
<evidence type="ECO:0000256" key="5">
    <source>
        <dbReference type="ARBA" id="ARBA00023049"/>
    </source>
</evidence>
<dbReference type="RefSeq" id="WP_204825860.1">
    <property type="nucleotide sequence ID" value="NZ_JBHUGF010000011.1"/>
</dbReference>
<evidence type="ECO:0000256" key="1">
    <source>
        <dbReference type="ARBA" id="ARBA00022670"/>
    </source>
</evidence>
<dbReference type="InterPro" id="IPR001567">
    <property type="entry name" value="Pept_M3A_M3B_dom"/>
</dbReference>
<reference evidence="9" key="1">
    <citation type="journal article" date="2019" name="Int. J. Syst. Evol. Microbiol.">
        <title>The Global Catalogue of Microorganisms (GCM) 10K type strain sequencing project: providing services to taxonomists for standard genome sequencing and annotation.</title>
        <authorList>
            <consortium name="The Broad Institute Genomics Platform"/>
            <consortium name="The Broad Institute Genome Sequencing Center for Infectious Disease"/>
            <person name="Wu L."/>
            <person name="Ma J."/>
        </authorList>
    </citation>
    <scope>NUCLEOTIDE SEQUENCE [LARGE SCALE GENOMIC DNA]</scope>
    <source>
        <strain evidence="9">CGMCC 1.15067</strain>
    </source>
</reference>
<evidence type="ECO:0000259" key="7">
    <source>
        <dbReference type="Pfam" id="PF01432"/>
    </source>
</evidence>
<protein>
    <submittedName>
        <fullName evidence="8">M3 family oligoendopeptidase</fullName>
    </submittedName>
</protein>